<proteinExistence type="predicted"/>
<keyword evidence="2" id="KW-1185">Reference proteome</keyword>
<gene>
    <name evidence="1" type="ORF">E2C01_080018</name>
</gene>
<sequence>MDTIHPEREAPIRQGLVFTPAFKMMITGRTYTVPILVNTDEILQPLINALNLTANFSWSMEHMNRSYSTVKLLSRTLDSFKAEFD</sequence>
<dbReference type="AlphaFoldDB" id="A0A5B7IN10"/>
<dbReference type="Proteomes" id="UP000324222">
    <property type="component" value="Unassembled WGS sequence"/>
</dbReference>
<dbReference type="EMBL" id="VSRR010067824">
    <property type="protein sequence ID" value="MPC85252.1"/>
    <property type="molecule type" value="Genomic_DNA"/>
</dbReference>
<accession>A0A5B7IN10</accession>
<comment type="caution">
    <text evidence="1">The sequence shown here is derived from an EMBL/GenBank/DDBJ whole genome shotgun (WGS) entry which is preliminary data.</text>
</comment>
<evidence type="ECO:0000313" key="2">
    <source>
        <dbReference type="Proteomes" id="UP000324222"/>
    </source>
</evidence>
<evidence type="ECO:0000313" key="1">
    <source>
        <dbReference type="EMBL" id="MPC85252.1"/>
    </source>
</evidence>
<protein>
    <submittedName>
        <fullName evidence="1">Uncharacterized protein</fullName>
    </submittedName>
</protein>
<reference evidence="1 2" key="1">
    <citation type="submission" date="2019-05" db="EMBL/GenBank/DDBJ databases">
        <title>Another draft genome of Portunus trituberculatus and its Hox gene families provides insights of decapod evolution.</title>
        <authorList>
            <person name="Jeong J.-H."/>
            <person name="Song I."/>
            <person name="Kim S."/>
            <person name="Choi T."/>
            <person name="Kim D."/>
            <person name="Ryu S."/>
            <person name="Kim W."/>
        </authorList>
    </citation>
    <scope>NUCLEOTIDE SEQUENCE [LARGE SCALE GENOMIC DNA]</scope>
    <source>
        <tissue evidence="1">Muscle</tissue>
    </source>
</reference>
<name>A0A5B7IN10_PORTR</name>
<organism evidence="1 2">
    <name type="scientific">Portunus trituberculatus</name>
    <name type="common">Swimming crab</name>
    <name type="synonym">Neptunus trituberculatus</name>
    <dbReference type="NCBI Taxonomy" id="210409"/>
    <lineage>
        <taxon>Eukaryota</taxon>
        <taxon>Metazoa</taxon>
        <taxon>Ecdysozoa</taxon>
        <taxon>Arthropoda</taxon>
        <taxon>Crustacea</taxon>
        <taxon>Multicrustacea</taxon>
        <taxon>Malacostraca</taxon>
        <taxon>Eumalacostraca</taxon>
        <taxon>Eucarida</taxon>
        <taxon>Decapoda</taxon>
        <taxon>Pleocyemata</taxon>
        <taxon>Brachyura</taxon>
        <taxon>Eubrachyura</taxon>
        <taxon>Portunoidea</taxon>
        <taxon>Portunidae</taxon>
        <taxon>Portuninae</taxon>
        <taxon>Portunus</taxon>
    </lineage>
</organism>